<evidence type="ECO:0000256" key="1">
    <source>
        <dbReference type="ARBA" id="ARBA00004651"/>
    </source>
</evidence>
<proteinExistence type="predicted"/>
<feature type="transmembrane region" description="Helical" evidence="6">
    <location>
        <begin position="632"/>
        <end position="660"/>
    </location>
</feature>
<feature type="transmembrane region" description="Helical" evidence="6">
    <location>
        <begin position="578"/>
        <end position="600"/>
    </location>
</feature>
<dbReference type="InterPro" id="IPR000276">
    <property type="entry name" value="GPCR_Rhodpsn"/>
</dbReference>
<keyword evidence="3 6" id="KW-0812">Transmembrane</keyword>
<evidence type="ECO:0000256" key="4">
    <source>
        <dbReference type="ARBA" id="ARBA00022989"/>
    </source>
</evidence>
<dbReference type="Gene3D" id="1.20.1070.10">
    <property type="entry name" value="Rhodopsin 7-helix transmembrane proteins"/>
    <property type="match status" value="3"/>
</dbReference>
<feature type="transmembrane region" description="Helical" evidence="6">
    <location>
        <begin position="176"/>
        <end position="195"/>
    </location>
</feature>
<keyword evidence="2" id="KW-1003">Cell membrane</keyword>
<feature type="domain" description="G-protein coupled receptors family 1 profile" evidence="7">
    <location>
        <begin position="41"/>
        <end position="288"/>
    </location>
</feature>
<accession>A0ABN8QIF5</accession>
<feature type="transmembrane region" description="Helical" evidence="6">
    <location>
        <begin position="748"/>
        <end position="765"/>
    </location>
</feature>
<evidence type="ECO:0000256" key="3">
    <source>
        <dbReference type="ARBA" id="ARBA00022692"/>
    </source>
</evidence>
<feature type="transmembrane region" description="Helical" evidence="6">
    <location>
        <begin position="798"/>
        <end position="816"/>
    </location>
</feature>
<feature type="transmembrane region" description="Helical" evidence="6">
    <location>
        <begin position="486"/>
        <end position="505"/>
    </location>
</feature>
<feature type="transmembrane region" description="Helical" evidence="6">
    <location>
        <begin position="61"/>
        <end position="89"/>
    </location>
</feature>
<evidence type="ECO:0000259" key="7">
    <source>
        <dbReference type="PROSITE" id="PS50262"/>
    </source>
</evidence>
<dbReference type="SUPFAM" id="SSF81321">
    <property type="entry name" value="Family A G protein-coupled receptor-like"/>
    <property type="match status" value="3"/>
</dbReference>
<feature type="transmembrane region" description="Helical" evidence="6">
    <location>
        <begin position="716"/>
        <end position="736"/>
    </location>
</feature>
<dbReference type="EMBL" id="CALNXK010000130">
    <property type="protein sequence ID" value="CAH3164710.1"/>
    <property type="molecule type" value="Genomic_DNA"/>
</dbReference>
<dbReference type="PRINTS" id="PR00237">
    <property type="entry name" value="GPCRRHODOPSN"/>
</dbReference>
<dbReference type="PROSITE" id="PS50262">
    <property type="entry name" value="G_PROTEIN_RECEP_F1_2"/>
    <property type="match status" value="3"/>
</dbReference>
<evidence type="ECO:0000313" key="9">
    <source>
        <dbReference type="Proteomes" id="UP001159405"/>
    </source>
</evidence>
<protein>
    <recommendedName>
        <fullName evidence="7">G-protein coupled receptors family 1 profile domain-containing protein</fullName>
    </recommendedName>
</protein>
<keyword evidence="9" id="KW-1185">Reference proteome</keyword>
<reference evidence="8 9" key="1">
    <citation type="submission" date="2022-05" db="EMBL/GenBank/DDBJ databases">
        <authorList>
            <consortium name="Genoscope - CEA"/>
            <person name="William W."/>
        </authorList>
    </citation>
    <scope>NUCLEOTIDE SEQUENCE [LARGE SCALE GENOMIC DNA]</scope>
</reference>
<feature type="transmembrane region" description="Helical" evidence="6">
    <location>
        <begin position="836"/>
        <end position="856"/>
    </location>
</feature>
<evidence type="ECO:0000256" key="6">
    <source>
        <dbReference type="SAM" id="Phobius"/>
    </source>
</evidence>
<dbReference type="PANTHER" id="PTHR22750">
    <property type="entry name" value="G-PROTEIN COUPLED RECEPTOR"/>
    <property type="match status" value="1"/>
</dbReference>
<feature type="transmembrane region" description="Helical" evidence="6">
    <location>
        <begin position="236"/>
        <end position="256"/>
    </location>
</feature>
<feature type="transmembrane region" description="Helical" evidence="6">
    <location>
        <begin position="337"/>
        <end position="364"/>
    </location>
</feature>
<dbReference type="Proteomes" id="UP001159405">
    <property type="component" value="Unassembled WGS sequence"/>
</dbReference>
<organism evidence="8 9">
    <name type="scientific">Porites lobata</name>
    <dbReference type="NCBI Taxonomy" id="104759"/>
    <lineage>
        <taxon>Eukaryota</taxon>
        <taxon>Metazoa</taxon>
        <taxon>Cnidaria</taxon>
        <taxon>Anthozoa</taxon>
        <taxon>Hexacorallia</taxon>
        <taxon>Scleractinia</taxon>
        <taxon>Fungiina</taxon>
        <taxon>Poritidae</taxon>
        <taxon>Porites</taxon>
    </lineage>
</organism>
<evidence type="ECO:0000256" key="2">
    <source>
        <dbReference type="ARBA" id="ARBA00022475"/>
    </source>
</evidence>
<name>A0ABN8QIF5_9CNID</name>
<evidence type="ECO:0000313" key="8">
    <source>
        <dbReference type="EMBL" id="CAH3164710.1"/>
    </source>
</evidence>
<comment type="caution">
    <text evidence="8">The sequence shown here is derived from an EMBL/GenBank/DDBJ whole genome shotgun (WGS) entry which is preliminary data.</text>
</comment>
<keyword evidence="5 6" id="KW-0472">Membrane</keyword>
<keyword evidence="4 6" id="KW-1133">Transmembrane helix</keyword>
<feature type="transmembrane region" description="Helical" evidence="6">
    <location>
        <begin position="268"/>
        <end position="290"/>
    </location>
</feature>
<dbReference type="Pfam" id="PF00001">
    <property type="entry name" value="7tm_1"/>
    <property type="match status" value="6"/>
</dbReference>
<sequence>MEEKNYEEFLKVVCTASLYGNSFLYSVAALNILLSVTASMGNTLILVALRKENSLHAPSKLLFQCLSATDLLVGILSQPLFVIQLISIAHQRVSLCFILVSVNEIAGSSLIGVSLFTMTTISVNRLLALLLGLRHSKTVYKRKVTLRRMRGTVICFWIVSISLSSLRRFWQHALMSNVMSIVIHFLLLTSAFCYCKIYLKLRRFRIGLANRAFQEQRPSVRALQNMARYKKTVSTALWVQLALVACYLPYGIVTAVEFITGYSPSHNLAVRVAVTMALLNSSLNPFLYSWKIRGMRKALKDTIKHLIFINIVMGFTAEGGYEEIQVVSCWMSKHGNYYLYLLAALNILLSMIASLGNILILVALWKVHSLHPPSKLLFRCLTVTDLLVGVFSQPLFASQLIFIANQRRRLCFTTVSCNEVAGGTFSTVSLFTLTTISVDRLLALRLRLSYKRKVTLRRMRGTVICFWIVSISLSSLRRFWQHALMSNVMSIVIHFLLLTSAFCYCKIYLKLRRFRIGLANRSFQEQRRSVRALQNMARYKKTVSTALWVQLALVACYLPYGIVTAVEFITGYSPSHNLAVRVAVTMALLNSSLNPFLYSWKIRGIRKALKDTIKHLIFALWKVHSLHPPSKLLFRCLTVTDLLVGVFAQPLFASQLIFIAHKQRRLCFTTVSCNEVAGGTFSTVSFITLTAISVDRLLALTLGLSYRFKVTLRRMCGIVSCFWIVSISLSSLRRFWQHALVSNVMSAIMYFLLLTSAFCYSKIYLKLRSHKIAFKNLSNQAEQHNVGPVLNIARYRKIVCTAVWVQLALIACYLPYGVVTAVAHTTEYSPSHNLAVRLAVTMVFLNSTLNPFLYCWKIREMRKAV</sequence>
<evidence type="ECO:0000256" key="5">
    <source>
        <dbReference type="ARBA" id="ARBA00023136"/>
    </source>
</evidence>
<feature type="transmembrane region" description="Helical" evidence="6">
    <location>
        <begin position="23"/>
        <end position="49"/>
    </location>
</feature>
<feature type="non-terminal residue" evidence="8">
    <location>
        <position position="865"/>
    </location>
</feature>
<comment type="subcellular location">
    <subcellularLocation>
        <location evidence="1">Cell membrane</location>
        <topology evidence="1">Multi-pass membrane protein</topology>
    </subcellularLocation>
</comment>
<feature type="transmembrane region" description="Helical" evidence="6">
    <location>
        <begin position="152"/>
        <end position="170"/>
    </location>
</feature>
<feature type="transmembrane region" description="Helical" evidence="6">
    <location>
        <begin position="546"/>
        <end position="566"/>
    </location>
</feature>
<gene>
    <name evidence="8" type="ORF">PLOB_00006816</name>
</gene>
<feature type="domain" description="G-protein coupled receptors family 1 profile" evidence="7">
    <location>
        <begin position="612"/>
        <end position="854"/>
    </location>
</feature>
<feature type="transmembrane region" description="Helical" evidence="6">
    <location>
        <begin position="109"/>
        <end position="131"/>
    </location>
</feature>
<dbReference type="CDD" id="cd00637">
    <property type="entry name" value="7tm_classA_rhodopsin-like"/>
    <property type="match status" value="3"/>
</dbReference>
<feature type="transmembrane region" description="Helical" evidence="6">
    <location>
        <begin position="680"/>
        <end position="704"/>
    </location>
</feature>
<feature type="domain" description="G-protein coupled receptors family 1 profile" evidence="7">
    <location>
        <begin position="356"/>
        <end position="598"/>
    </location>
</feature>
<dbReference type="InterPro" id="IPR017452">
    <property type="entry name" value="GPCR_Rhodpsn_7TM"/>
</dbReference>
<feature type="transmembrane region" description="Helical" evidence="6">
    <location>
        <begin position="376"/>
        <end position="403"/>
    </location>
</feature>
<feature type="transmembrane region" description="Helical" evidence="6">
    <location>
        <begin position="463"/>
        <end position="480"/>
    </location>
</feature>